<evidence type="ECO:0000313" key="3">
    <source>
        <dbReference type="Proteomes" id="UP001497644"/>
    </source>
</evidence>
<reference evidence="2" key="1">
    <citation type="submission" date="2024-04" db="EMBL/GenBank/DDBJ databases">
        <authorList>
            <consortium name="Molecular Ecology Group"/>
        </authorList>
    </citation>
    <scope>NUCLEOTIDE SEQUENCE</scope>
</reference>
<dbReference type="PANTHER" id="PTHR33053">
    <property type="entry name" value="PROTEIN, PUTATIVE-RELATED"/>
    <property type="match status" value="1"/>
</dbReference>
<proteinExistence type="predicted"/>
<dbReference type="EMBL" id="CAXIPU020000578">
    <property type="protein sequence ID" value="CAL1672457.1"/>
    <property type="molecule type" value="Genomic_DNA"/>
</dbReference>
<dbReference type="Proteomes" id="UP001497644">
    <property type="component" value="Unassembled WGS sequence"/>
</dbReference>
<evidence type="ECO:0008006" key="4">
    <source>
        <dbReference type="Google" id="ProtNLM"/>
    </source>
</evidence>
<feature type="region of interest" description="Disordered" evidence="1">
    <location>
        <begin position="1"/>
        <end position="37"/>
    </location>
</feature>
<organism evidence="2 3">
    <name type="scientific">Lasius platythorax</name>
    <dbReference type="NCBI Taxonomy" id="488582"/>
    <lineage>
        <taxon>Eukaryota</taxon>
        <taxon>Metazoa</taxon>
        <taxon>Ecdysozoa</taxon>
        <taxon>Arthropoda</taxon>
        <taxon>Hexapoda</taxon>
        <taxon>Insecta</taxon>
        <taxon>Pterygota</taxon>
        <taxon>Neoptera</taxon>
        <taxon>Endopterygota</taxon>
        <taxon>Hymenoptera</taxon>
        <taxon>Apocrita</taxon>
        <taxon>Aculeata</taxon>
        <taxon>Formicoidea</taxon>
        <taxon>Formicidae</taxon>
        <taxon>Formicinae</taxon>
        <taxon>Lasius</taxon>
        <taxon>Lasius</taxon>
    </lineage>
</organism>
<protein>
    <recommendedName>
        <fullName evidence="4">Transposase domain-containing protein</fullName>
    </recommendedName>
</protein>
<sequence>MEDDSQSENDISGNDNNVDWSTENTQDSMEDITDSESDEFDENVYLRMALTEWASHGVSKRKVNRLLSLLRKVHPELPKTYVTLLNTPKTTAVSEIDNGHVWYKGIKRNLDSFLTQKYLNTHGQIRLDISIDRLPLDSCGKLHFWPILGSLADKTCEPFIISVYFGTESKPSTLEQFLEEFIEEMEELSTNGFEFNGHVYDVSIHNFICDAPARSFVKCTIGHNGLFSCEKCEVEGEWYHNRIVYLNNGQKRTDQSFIDRRNPEHHQGLSPLEERLNVRMISQFRLEYLHLVCIGVMKRFLMRLLEIRNRGKLRDENIEAFKNTSAWIGQFIPREFNRKPYRFKKVAHLKATELRRFLLYDGVKIMKDHTPNRIYHTFLLLYCSIYILASPLLVQNIAMRNAAKEFLNLFIQSSSHVFSRDFVVFNVHGLIHLVDECDEHGSLDSFSAFPYENYLKTIKQSLRSGYHPLQQLARRDAETNGRLSKPKNIIEGIQLTGNHIDSNETVQGEHYTMLTSNKFTLSCVVPDHCFKTENGSVVLLRNIVHSEDNVVILRGQRFQIQNNYYQYPMDSSLIGIVLVSQLDETVRSWEMNCAIMKCVLIPENKESYLCIPLAHSPSGILWLLSF</sequence>
<accession>A0AAV2MZ20</accession>
<feature type="compositionally biased region" description="Acidic residues" evidence="1">
    <location>
        <begin position="28"/>
        <end position="37"/>
    </location>
</feature>
<feature type="compositionally biased region" description="Polar residues" evidence="1">
    <location>
        <begin position="8"/>
        <end position="27"/>
    </location>
</feature>
<evidence type="ECO:0000256" key="1">
    <source>
        <dbReference type="SAM" id="MobiDB-lite"/>
    </source>
</evidence>
<gene>
    <name evidence="2" type="ORF">LPLAT_LOCUS8262</name>
</gene>
<comment type="caution">
    <text evidence="2">The sequence shown here is derived from an EMBL/GenBank/DDBJ whole genome shotgun (WGS) entry which is preliminary data.</text>
</comment>
<dbReference type="AlphaFoldDB" id="A0AAV2MZ20"/>
<keyword evidence="3" id="KW-1185">Reference proteome</keyword>
<name>A0AAV2MZ20_9HYME</name>
<evidence type="ECO:0000313" key="2">
    <source>
        <dbReference type="EMBL" id="CAL1672457.1"/>
    </source>
</evidence>